<evidence type="ECO:0008006" key="4">
    <source>
        <dbReference type="Google" id="ProtNLM"/>
    </source>
</evidence>
<evidence type="ECO:0000256" key="1">
    <source>
        <dbReference type="SAM" id="MobiDB-lite"/>
    </source>
</evidence>
<dbReference type="STRING" id="1860122.A9404_05695"/>
<accession>A0A191ZGF7</accession>
<protein>
    <recommendedName>
        <fullName evidence="4">DUF2934 domain-containing protein</fullName>
    </recommendedName>
</protein>
<evidence type="ECO:0000313" key="2">
    <source>
        <dbReference type="EMBL" id="ANJ66937.1"/>
    </source>
</evidence>
<proteinExistence type="predicted"/>
<sequence length="86" mass="9196">MATVQKPKHDSLAANEPDTAATSPTDQHERIATAAYYRAEARGFSSGNELSDWLAAEAEIEGMADVGPLKSRPSRSAHPDMRLADG</sequence>
<dbReference type="OrthoDB" id="8538784at2"/>
<feature type="region of interest" description="Disordered" evidence="1">
    <location>
        <begin position="64"/>
        <end position="86"/>
    </location>
</feature>
<gene>
    <name evidence="2" type="ORF">A9404_05695</name>
</gene>
<keyword evidence="3" id="KW-1185">Reference proteome</keyword>
<dbReference type="AlphaFoldDB" id="A0A191ZGF7"/>
<dbReference type="KEGG" id="haz:A9404_05695"/>
<dbReference type="InterPro" id="IPR021327">
    <property type="entry name" value="DUF2934"/>
</dbReference>
<dbReference type="Proteomes" id="UP000078596">
    <property type="component" value="Chromosome"/>
</dbReference>
<evidence type="ECO:0000313" key="3">
    <source>
        <dbReference type="Proteomes" id="UP000078596"/>
    </source>
</evidence>
<dbReference type="EMBL" id="CP016027">
    <property type="protein sequence ID" value="ANJ66937.1"/>
    <property type="molecule type" value="Genomic_DNA"/>
</dbReference>
<dbReference type="RefSeq" id="WP_066099299.1">
    <property type="nucleotide sequence ID" value="NZ_CP016027.1"/>
</dbReference>
<organism evidence="2 3">
    <name type="scientific">Halothiobacillus diazotrophicus</name>
    <dbReference type="NCBI Taxonomy" id="1860122"/>
    <lineage>
        <taxon>Bacteria</taxon>
        <taxon>Pseudomonadati</taxon>
        <taxon>Pseudomonadota</taxon>
        <taxon>Gammaproteobacteria</taxon>
        <taxon>Chromatiales</taxon>
        <taxon>Halothiobacillaceae</taxon>
        <taxon>Halothiobacillus</taxon>
    </lineage>
</organism>
<feature type="compositionally biased region" description="Basic and acidic residues" evidence="1">
    <location>
        <begin position="77"/>
        <end position="86"/>
    </location>
</feature>
<name>A0A191ZGF7_9GAMM</name>
<reference evidence="2 3" key="1">
    <citation type="submission" date="2016-06" db="EMBL/GenBank/DDBJ databases">
        <title>Insight into the functional genes involving in sulfur oxidation in Pearl River water.</title>
        <authorList>
            <person name="Luo J."/>
            <person name="Tan X."/>
            <person name="Lin W."/>
        </authorList>
    </citation>
    <scope>NUCLEOTIDE SEQUENCE [LARGE SCALE GENOMIC DNA]</scope>
    <source>
        <strain evidence="2 3">LS2</strain>
    </source>
</reference>
<feature type="region of interest" description="Disordered" evidence="1">
    <location>
        <begin position="1"/>
        <end position="27"/>
    </location>
</feature>
<dbReference type="Pfam" id="PF11154">
    <property type="entry name" value="DUF2934"/>
    <property type="match status" value="1"/>
</dbReference>